<dbReference type="Proteomes" id="UP000294063">
    <property type="component" value="Unassembled WGS sequence"/>
</dbReference>
<keyword evidence="7" id="KW-1185">Reference proteome</keyword>
<reference evidence="5 6" key="1">
    <citation type="submission" date="2019-02" db="EMBL/GenBank/DDBJ databases">
        <title>Genome sequences of Aliivibrio finisterrensis strains from farmed Atlantic salmon.</title>
        <authorList>
            <person name="Bowman J.P."/>
        </authorList>
    </citation>
    <scope>NUCLEOTIDE SEQUENCE [LARGE SCALE GENOMIC DNA]</scope>
    <source>
        <strain evidence="4 7">A21</strain>
        <strain evidence="2 5">A32</strain>
        <strain evidence="3 6">A46</strain>
    </source>
</reference>
<feature type="transmembrane region" description="Helical" evidence="1">
    <location>
        <begin position="68"/>
        <end position="89"/>
    </location>
</feature>
<feature type="transmembrane region" description="Helical" evidence="1">
    <location>
        <begin position="95"/>
        <end position="116"/>
    </location>
</feature>
<evidence type="ECO:0000313" key="6">
    <source>
        <dbReference type="Proteomes" id="UP000294063"/>
    </source>
</evidence>
<dbReference type="Proteomes" id="UP000293465">
    <property type="component" value="Unassembled WGS sequence"/>
</dbReference>
<dbReference type="Proteomes" id="UP000294166">
    <property type="component" value="Unassembled WGS sequence"/>
</dbReference>
<gene>
    <name evidence="2" type="ORF">ERW49_06725</name>
    <name evidence="4" type="ORF">ERW53_10700</name>
    <name evidence="3" type="ORF">ERW57_10625</name>
</gene>
<proteinExistence type="predicted"/>
<name>A0A4Q5KKJ5_9GAMM</name>
<keyword evidence="1" id="KW-0472">Membrane</keyword>
<dbReference type="EMBL" id="SEZN01000017">
    <property type="protein sequence ID" value="RYU64174.1"/>
    <property type="molecule type" value="Genomic_DNA"/>
</dbReference>
<keyword evidence="1" id="KW-1133">Transmembrane helix</keyword>
<evidence type="ECO:0000313" key="2">
    <source>
        <dbReference type="EMBL" id="RYU46822.1"/>
    </source>
</evidence>
<accession>A0A4Q5KKJ5</accession>
<feature type="transmembrane region" description="Helical" evidence="1">
    <location>
        <begin position="35"/>
        <end position="56"/>
    </location>
</feature>
<dbReference type="GeneID" id="56274731"/>
<evidence type="ECO:0000313" key="3">
    <source>
        <dbReference type="EMBL" id="RYU51101.1"/>
    </source>
</evidence>
<evidence type="ECO:0000313" key="7">
    <source>
        <dbReference type="Proteomes" id="UP000294166"/>
    </source>
</evidence>
<evidence type="ECO:0000313" key="5">
    <source>
        <dbReference type="Proteomes" id="UP000293465"/>
    </source>
</evidence>
<dbReference type="RefSeq" id="WP_130043327.1">
    <property type="nucleotide sequence ID" value="NZ_SEZJ01000005.1"/>
</dbReference>
<organism evidence="2 5">
    <name type="scientific">Aliivibrio finisterrensis</name>
    <dbReference type="NCBI Taxonomy" id="511998"/>
    <lineage>
        <taxon>Bacteria</taxon>
        <taxon>Pseudomonadati</taxon>
        <taxon>Pseudomonadota</taxon>
        <taxon>Gammaproteobacteria</taxon>
        <taxon>Vibrionales</taxon>
        <taxon>Vibrionaceae</taxon>
        <taxon>Aliivibrio</taxon>
    </lineage>
</organism>
<evidence type="ECO:0000256" key="1">
    <source>
        <dbReference type="SAM" id="Phobius"/>
    </source>
</evidence>
<dbReference type="AlphaFoldDB" id="A0A4Q5KKJ5"/>
<sequence>MSIKSILLNLMAVSISIYTVASKSSIEWLAVQEPILAIALMILMFMYILTSVFMTLQAMEYKQKGKEFYQAVCANALMLITGIITMFSAELITTAIYKPFILVYCYFGLCLVVLLLKQNSVKSE</sequence>
<protein>
    <submittedName>
        <fullName evidence="2">Uncharacterized protein</fullName>
    </submittedName>
</protein>
<dbReference type="EMBL" id="SEZJ01000005">
    <property type="protein sequence ID" value="RYU46822.1"/>
    <property type="molecule type" value="Genomic_DNA"/>
</dbReference>
<dbReference type="EMBL" id="SEZK01000016">
    <property type="protein sequence ID" value="RYU51101.1"/>
    <property type="molecule type" value="Genomic_DNA"/>
</dbReference>
<feature type="transmembrane region" description="Helical" evidence="1">
    <location>
        <begin position="7"/>
        <end position="29"/>
    </location>
</feature>
<comment type="caution">
    <text evidence="2">The sequence shown here is derived from an EMBL/GenBank/DDBJ whole genome shotgun (WGS) entry which is preliminary data.</text>
</comment>
<evidence type="ECO:0000313" key="4">
    <source>
        <dbReference type="EMBL" id="RYU64174.1"/>
    </source>
</evidence>
<keyword evidence="1" id="KW-0812">Transmembrane</keyword>